<accession>A0ABS6Y9C6</accession>
<protein>
    <submittedName>
        <fullName evidence="2">Zinc ribbon domain-containing protein</fullName>
    </submittedName>
</protein>
<dbReference type="EMBL" id="JAHXCT010000001">
    <property type="protein sequence ID" value="MBW4768173.1"/>
    <property type="molecule type" value="Genomic_DNA"/>
</dbReference>
<dbReference type="RefSeq" id="WP_219478795.1">
    <property type="nucleotide sequence ID" value="NZ_CAJZHJ010000024.1"/>
</dbReference>
<name>A0ABS6Y9C6_9BACT</name>
<comment type="caution">
    <text evidence="2">The sequence shown here is derived from an EMBL/GenBank/DDBJ whole genome shotgun (WGS) entry which is preliminary data.</text>
</comment>
<gene>
    <name evidence="2" type="ORF">KZO38_00105</name>
</gene>
<organism evidence="2 3">
    <name type="scientific">Hoylesella nanceiensis</name>
    <dbReference type="NCBI Taxonomy" id="425941"/>
    <lineage>
        <taxon>Bacteria</taxon>
        <taxon>Pseudomonadati</taxon>
        <taxon>Bacteroidota</taxon>
        <taxon>Bacteroidia</taxon>
        <taxon>Bacteroidales</taxon>
        <taxon>Prevotellaceae</taxon>
        <taxon>Hoylesella</taxon>
    </lineage>
</organism>
<evidence type="ECO:0000313" key="3">
    <source>
        <dbReference type="Proteomes" id="UP000788426"/>
    </source>
</evidence>
<keyword evidence="1" id="KW-0472">Membrane</keyword>
<keyword evidence="3" id="KW-1185">Reference proteome</keyword>
<keyword evidence="1" id="KW-1133">Transmembrane helix</keyword>
<evidence type="ECO:0000313" key="2">
    <source>
        <dbReference type="EMBL" id="MBW4768173.1"/>
    </source>
</evidence>
<reference evidence="2 3" key="1">
    <citation type="submission" date="2021-07" db="EMBL/GenBank/DDBJ databases">
        <title>Genomic diversity and antimicrobial resistance of Prevotella spp. isolated from chronic lung disease airways.</title>
        <authorList>
            <person name="Webb K.A."/>
            <person name="Olagoke O.S."/>
            <person name="Baird T."/>
            <person name="Neill J."/>
            <person name="Pham A."/>
            <person name="Wells T.J."/>
            <person name="Ramsay K.A."/>
            <person name="Bell S.C."/>
            <person name="Sarovich D.S."/>
            <person name="Price E.P."/>
        </authorList>
    </citation>
    <scope>NUCLEOTIDE SEQUENCE [LARGE SCALE GENOMIC DNA]</scope>
    <source>
        <strain evidence="2 3">SCHI0011.S.12</strain>
    </source>
</reference>
<sequence>MEIEVKCPKCRFRFDTEVHRGTTEITTACPRCGFPFSHVLDEDVIQEALAQPEEVKEPVLNDVSIENQEHTKEEVKAVQNHDESNAIAPQKQSVYTPKAPQLRPNRIERLPKNYATRPLNDNEGKGKVIGVVAFVIVLVLGCLYLFKGFLFGENSNQFTEASKYVNDLQYDSLKVVKDNAFSSAADTVGFNGIKPQKSPAWIQGIWRATTDYGVITLKIKDNTIIESIEDLSSEGTFFYNDGVLYCTFPEKTKMRYYLDTDNLVIQLDKLNAFTKKR</sequence>
<keyword evidence="1" id="KW-0812">Transmembrane</keyword>
<dbReference type="Proteomes" id="UP000788426">
    <property type="component" value="Unassembled WGS sequence"/>
</dbReference>
<proteinExistence type="predicted"/>
<evidence type="ECO:0000256" key="1">
    <source>
        <dbReference type="SAM" id="Phobius"/>
    </source>
</evidence>
<feature type="transmembrane region" description="Helical" evidence="1">
    <location>
        <begin position="128"/>
        <end position="146"/>
    </location>
</feature>